<dbReference type="Gene3D" id="2.30.30.50">
    <property type="match status" value="1"/>
</dbReference>
<reference evidence="8" key="1">
    <citation type="journal article" date="1994" name="Biochim. Biophys. Acta">
        <title>Full-length cDNA sequences for both ferredoxin-thioredoxin reductase subunits from spinach (Spinacia oleracea L.).</title>
        <authorList>
            <person name="Falkenstein E."/>
            <person name="von Schaewen A."/>
            <person name="Scheibe R."/>
        </authorList>
    </citation>
    <scope>NUCLEOTIDE SEQUENCE</scope>
</reference>
<dbReference type="GeneID" id="110781961"/>
<evidence type="ECO:0000313" key="8">
    <source>
        <dbReference type="RefSeq" id="NP_001392269.1"/>
    </source>
</evidence>
<evidence type="ECO:0000256" key="2">
    <source>
        <dbReference type="ARBA" id="ARBA00026011"/>
    </source>
</evidence>
<keyword evidence="1" id="KW-0560">Oxidoreductase</keyword>
<dbReference type="PANTHER" id="PTHR46937">
    <property type="entry name" value="FERREDOXIN-THIOREDOXIN REDUCTASE, VARIABLE CHAIN"/>
    <property type="match status" value="1"/>
</dbReference>
<dbReference type="Pfam" id="PF02941">
    <property type="entry name" value="FeThRed_A"/>
    <property type="match status" value="1"/>
</dbReference>
<protein>
    <submittedName>
        <fullName evidence="8">Ferredoxin-thioredoxin reductase, variable chain, chloroplastic</fullName>
    </submittedName>
</protein>
<dbReference type="InterPro" id="IPR044166">
    <property type="entry name" value="FTRV"/>
</dbReference>
<dbReference type="InterPro" id="IPR008990">
    <property type="entry name" value="Elect_transpt_acc-like_dom_sf"/>
</dbReference>
<feature type="domain" description="Ferredoxin thioredoxin reductase alpha chain" evidence="6">
    <location>
        <begin position="96"/>
        <end position="169"/>
    </location>
</feature>
<dbReference type="PANTHER" id="PTHR46937:SF4">
    <property type="entry name" value="FERREDOXIN-THIOREDOXIN REDUCTASE SUBUNIT A1, CHLOROPLASTIC"/>
    <property type="match status" value="1"/>
</dbReference>
<feature type="transit peptide" description="Chloroplast" evidence="8">
    <location>
        <begin position="1"/>
        <end position="62"/>
    </location>
</feature>
<comment type="subunit">
    <text evidence="2">Heterodimer of subunit A (variable subunit) and subunit B (catalytic subunit). Heterodimeric FTR forms a complex with ferredoxin and thioredoxin.</text>
</comment>
<gene>
    <name evidence="8" type="primary">LOC110781961</name>
    <name evidence="8" type="synonym">FTR-A</name>
    <name evidence="8" type="synonym">FTR-V</name>
    <name evidence="8" type="synonym">ftrB</name>
    <name evidence="8" type="synonym">FTRV</name>
</gene>
<evidence type="ECO:0000313" key="7">
    <source>
        <dbReference type="Proteomes" id="UP000813463"/>
    </source>
</evidence>
<evidence type="ECO:0000256" key="1">
    <source>
        <dbReference type="ARBA" id="ARBA00023002"/>
    </source>
</evidence>
<dbReference type="Proteomes" id="UP000813463">
    <property type="component" value="Chromosome 2"/>
</dbReference>
<evidence type="ECO:0000256" key="3">
    <source>
        <dbReference type="ARBA" id="ARBA00034474"/>
    </source>
</evidence>
<keyword evidence="7" id="KW-1185">Reference proteome</keyword>
<comment type="function">
    <text evidence="3">Variable subunit of the ferredoxin-thioredoxin reductase (FTR), which catalyzes the two-electron reduction of thioredoxins by the electrons provided by reduced ferredoxin.</text>
</comment>
<keyword evidence="8" id="KW-0809">Transit peptide</keyword>
<feature type="compositionally biased region" description="Low complexity" evidence="5">
    <location>
        <begin position="69"/>
        <end position="82"/>
    </location>
</feature>
<reference evidence="7" key="2">
    <citation type="journal article" date="2021" name="Nat. Commun.">
        <title>Genomic analyses provide insights into spinach domestication and the genetic basis of agronomic traits.</title>
        <authorList>
            <person name="Cai X."/>
            <person name="Sun X."/>
            <person name="Xu C."/>
            <person name="Sun H."/>
            <person name="Wang X."/>
            <person name="Ge C."/>
            <person name="Zhang Z."/>
            <person name="Wang Q."/>
            <person name="Fei Z."/>
            <person name="Jiao C."/>
            <person name="Wang Q."/>
        </authorList>
    </citation>
    <scope>NUCLEOTIDE SEQUENCE [LARGE SCALE GENOMIC DNA]</scope>
    <source>
        <strain evidence="7">cv. Varoflay</strain>
    </source>
</reference>
<name>A0ABM2BIC7_SPIOL</name>
<proteinExistence type="inferred from homology"/>
<evidence type="ECO:0000256" key="4">
    <source>
        <dbReference type="ARBA" id="ARBA00034490"/>
    </source>
</evidence>
<comment type="similarity">
    <text evidence="4">Belongs to the ferredoxin thioredoxin reductase alpha subunit family.</text>
</comment>
<reference evidence="8" key="3">
    <citation type="submission" date="2025-08" db="UniProtKB">
        <authorList>
            <consortium name="RefSeq"/>
        </authorList>
    </citation>
    <scope>IDENTIFICATION</scope>
</reference>
<dbReference type="RefSeq" id="NP_001392269.1">
    <property type="nucleotide sequence ID" value="NM_001405340.1"/>
</dbReference>
<evidence type="ECO:0000259" key="6">
    <source>
        <dbReference type="Pfam" id="PF02941"/>
    </source>
</evidence>
<feature type="region of interest" description="Disordered" evidence="5">
    <location>
        <begin position="69"/>
        <end position="91"/>
    </location>
</feature>
<dbReference type="SUPFAM" id="SSF50090">
    <property type="entry name" value="Electron transport accessory proteins"/>
    <property type="match status" value="1"/>
</dbReference>
<feature type="chain" id="PRO_5044507642" description="Chloroplast" evidence="8">
    <location>
        <begin position="63"/>
        <end position="175"/>
    </location>
</feature>
<sequence>MTTGVAVMSSATAASTATATAAATARIPLFLSRNNSSATVCSTLRCRTITRTRTRERLAICCEVALKSDSSTGFDSSSSSSPPEEDEELKKNLEKVGCKVKVKSPLKVYHVPKLPEVELTPDMVGVIKQYVGFWKGKYISPNYPFKVEYRIDVPDRGSVKLVVHLKEEEFEIIAE</sequence>
<organism evidence="7 8">
    <name type="scientific">Spinacia oleracea</name>
    <name type="common">Spinach</name>
    <dbReference type="NCBI Taxonomy" id="3562"/>
    <lineage>
        <taxon>Eukaryota</taxon>
        <taxon>Viridiplantae</taxon>
        <taxon>Streptophyta</taxon>
        <taxon>Embryophyta</taxon>
        <taxon>Tracheophyta</taxon>
        <taxon>Spermatophyta</taxon>
        <taxon>Magnoliopsida</taxon>
        <taxon>eudicotyledons</taxon>
        <taxon>Gunneridae</taxon>
        <taxon>Pentapetalae</taxon>
        <taxon>Caryophyllales</taxon>
        <taxon>Chenopodiaceae</taxon>
        <taxon>Chenopodioideae</taxon>
        <taxon>Anserineae</taxon>
        <taxon>Spinacia</taxon>
    </lineage>
</organism>
<evidence type="ECO:0000256" key="5">
    <source>
        <dbReference type="SAM" id="MobiDB-lite"/>
    </source>
</evidence>
<accession>A0ABM2BIC7</accession>
<dbReference type="InterPro" id="IPR004207">
    <property type="entry name" value="Fd_thioredoxin_Rdtase_alpha"/>
</dbReference>